<dbReference type="AlphaFoldDB" id="V4HCE2"/>
<proteinExistence type="predicted"/>
<protein>
    <submittedName>
        <fullName evidence="1">Uncharacterized protein</fullName>
    </submittedName>
</protein>
<dbReference type="RefSeq" id="WP_023395094.1">
    <property type="nucleotide sequence ID" value="NZ_ASGZ01000050.1"/>
</dbReference>
<keyword evidence="2" id="KW-1185">Reference proteome</keyword>
<dbReference type="Proteomes" id="UP000017840">
    <property type="component" value="Unassembled WGS sequence"/>
</dbReference>
<organism evidence="1 2">
    <name type="scientific">Candidatus Halobonum tyrrellensis G22</name>
    <dbReference type="NCBI Taxonomy" id="1324957"/>
    <lineage>
        <taxon>Archaea</taxon>
        <taxon>Methanobacteriati</taxon>
        <taxon>Methanobacteriota</taxon>
        <taxon>Stenosarchaea group</taxon>
        <taxon>Halobacteria</taxon>
        <taxon>Halobacteriales</taxon>
        <taxon>Haloferacaceae</taxon>
        <taxon>Candidatus Halobonum</taxon>
    </lineage>
</organism>
<dbReference type="OrthoDB" id="209765at2157"/>
<gene>
    <name evidence="1" type="ORF">K933_12595</name>
</gene>
<sequence length="54" mass="6568">MCKYCNYTADDGWAQLVEYDDVYQTAMEERAERRSNYGFYEEWDDLREQVVRGV</sequence>
<dbReference type="eggNOG" id="arCOG06203">
    <property type="taxonomic scope" value="Archaea"/>
</dbReference>
<dbReference type="EMBL" id="ASGZ01000050">
    <property type="protein sequence ID" value="ESP87728.1"/>
    <property type="molecule type" value="Genomic_DNA"/>
</dbReference>
<comment type="caution">
    <text evidence="1">The sequence shown here is derived from an EMBL/GenBank/DDBJ whole genome shotgun (WGS) entry which is preliminary data.</text>
</comment>
<evidence type="ECO:0000313" key="2">
    <source>
        <dbReference type="Proteomes" id="UP000017840"/>
    </source>
</evidence>
<name>V4HCE2_9EURY</name>
<evidence type="ECO:0000313" key="1">
    <source>
        <dbReference type="EMBL" id="ESP87728.1"/>
    </source>
</evidence>
<reference evidence="1 2" key="1">
    <citation type="journal article" date="2013" name="Genome Announc.">
        <title>Draft Genome Sequence of 'Candidatus Halobonum tyrrellensis' Strain G22, Isolated from the Hypersaline Waters of Lake Tyrrell, Australia.</title>
        <authorList>
            <person name="Ugalde J.A."/>
            <person name="Narasingarao P."/>
            <person name="Kuo S."/>
            <person name="Podell S."/>
            <person name="Allen E.E."/>
        </authorList>
    </citation>
    <scope>NUCLEOTIDE SEQUENCE [LARGE SCALE GENOMIC DNA]</scope>
    <source>
        <strain evidence="1 2">G22</strain>
    </source>
</reference>
<accession>V4HCE2</accession>